<dbReference type="GO" id="GO:0030332">
    <property type="term" value="F:cyclin binding"/>
    <property type="evidence" value="ECO:0007669"/>
    <property type="project" value="TreeGrafter"/>
</dbReference>
<evidence type="ECO:0000256" key="5">
    <source>
        <dbReference type="ARBA" id="ARBA00048367"/>
    </source>
</evidence>
<protein>
    <recommendedName>
        <fullName evidence="1">cyclin-dependent kinase</fullName>
        <ecNumber evidence="1">2.7.11.22</ecNumber>
    </recommendedName>
</protein>
<evidence type="ECO:0000256" key="2">
    <source>
        <dbReference type="ARBA" id="ARBA00022741"/>
    </source>
</evidence>
<keyword evidence="3" id="KW-0067">ATP-binding</keyword>
<dbReference type="PROSITE" id="PS50011">
    <property type="entry name" value="PROTEIN_KINASE_DOM"/>
    <property type="match status" value="1"/>
</dbReference>
<keyword evidence="8" id="KW-0418">Kinase</keyword>
<dbReference type="InterPro" id="IPR050108">
    <property type="entry name" value="CDK"/>
</dbReference>
<dbReference type="GO" id="GO:0005524">
    <property type="term" value="F:ATP binding"/>
    <property type="evidence" value="ECO:0007669"/>
    <property type="project" value="UniProtKB-KW"/>
</dbReference>
<accession>A0AAJ0FH39</accession>
<feature type="domain" description="Protein kinase" evidence="7">
    <location>
        <begin position="96"/>
        <end position="379"/>
    </location>
</feature>
<evidence type="ECO:0000256" key="6">
    <source>
        <dbReference type="SAM" id="MobiDB-lite"/>
    </source>
</evidence>
<dbReference type="InterPro" id="IPR011009">
    <property type="entry name" value="Kinase-like_dom_sf"/>
</dbReference>
<dbReference type="GO" id="GO:0010468">
    <property type="term" value="P:regulation of gene expression"/>
    <property type="evidence" value="ECO:0007669"/>
    <property type="project" value="TreeGrafter"/>
</dbReference>
<comment type="caution">
    <text evidence="8">The sequence shown here is derived from an EMBL/GenBank/DDBJ whole genome shotgun (WGS) entry which is preliminary data.</text>
</comment>
<evidence type="ECO:0000259" key="7">
    <source>
        <dbReference type="PROSITE" id="PS50011"/>
    </source>
</evidence>
<organism evidence="8 9">
    <name type="scientific">Phialemonium atrogriseum</name>
    <dbReference type="NCBI Taxonomy" id="1093897"/>
    <lineage>
        <taxon>Eukaryota</taxon>
        <taxon>Fungi</taxon>
        <taxon>Dikarya</taxon>
        <taxon>Ascomycota</taxon>
        <taxon>Pezizomycotina</taxon>
        <taxon>Sordariomycetes</taxon>
        <taxon>Sordariomycetidae</taxon>
        <taxon>Cephalothecales</taxon>
        <taxon>Cephalothecaceae</taxon>
        <taxon>Phialemonium</taxon>
    </lineage>
</organism>
<dbReference type="EMBL" id="MU839006">
    <property type="protein sequence ID" value="KAK1768221.1"/>
    <property type="molecule type" value="Genomic_DNA"/>
</dbReference>
<feature type="region of interest" description="Disordered" evidence="6">
    <location>
        <begin position="61"/>
        <end position="82"/>
    </location>
</feature>
<gene>
    <name evidence="8" type="ORF">QBC33DRAFT_558384</name>
</gene>
<dbReference type="Pfam" id="PF00069">
    <property type="entry name" value="Pkinase"/>
    <property type="match status" value="1"/>
</dbReference>
<dbReference type="GO" id="GO:0000082">
    <property type="term" value="P:G1/S transition of mitotic cell cycle"/>
    <property type="evidence" value="ECO:0007669"/>
    <property type="project" value="TreeGrafter"/>
</dbReference>
<dbReference type="Gene3D" id="1.10.510.10">
    <property type="entry name" value="Transferase(Phosphotransferase) domain 1"/>
    <property type="match status" value="1"/>
</dbReference>
<dbReference type="PANTHER" id="PTHR24056:SF576">
    <property type="entry name" value="SERINE_THREONINE-PROTEIN KINASE CSK1"/>
    <property type="match status" value="1"/>
</dbReference>
<proteinExistence type="predicted"/>
<dbReference type="InterPro" id="IPR000719">
    <property type="entry name" value="Prot_kinase_dom"/>
</dbReference>
<dbReference type="EC" id="2.7.11.22" evidence="1"/>
<dbReference type="Gene3D" id="3.30.200.20">
    <property type="entry name" value="Phosphorylase Kinase, domain 1"/>
    <property type="match status" value="1"/>
</dbReference>
<dbReference type="SUPFAM" id="SSF56112">
    <property type="entry name" value="Protein kinase-like (PK-like)"/>
    <property type="match status" value="1"/>
</dbReference>
<dbReference type="GeneID" id="85313062"/>
<comment type="catalytic activity">
    <reaction evidence="5">
        <text>L-seryl-[protein] + ATP = O-phospho-L-seryl-[protein] + ADP + H(+)</text>
        <dbReference type="Rhea" id="RHEA:17989"/>
        <dbReference type="Rhea" id="RHEA-COMP:9863"/>
        <dbReference type="Rhea" id="RHEA-COMP:11604"/>
        <dbReference type="ChEBI" id="CHEBI:15378"/>
        <dbReference type="ChEBI" id="CHEBI:29999"/>
        <dbReference type="ChEBI" id="CHEBI:30616"/>
        <dbReference type="ChEBI" id="CHEBI:83421"/>
        <dbReference type="ChEBI" id="CHEBI:456216"/>
        <dbReference type="EC" id="2.7.11.22"/>
    </reaction>
</comment>
<reference evidence="8" key="1">
    <citation type="submission" date="2023-06" db="EMBL/GenBank/DDBJ databases">
        <title>Genome-scale phylogeny and comparative genomics of the fungal order Sordariales.</title>
        <authorList>
            <consortium name="Lawrence Berkeley National Laboratory"/>
            <person name="Hensen N."/>
            <person name="Bonometti L."/>
            <person name="Westerberg I."/>
            <person name="Brannstrom I.O."/>
            <person name="Guillou S."/>
            <person name="Cros-Aarteil S."/>
            <person name="Calhoun S."/>
            <person name="Haridas S."/>
            <person name="Kuo A."/>
            <person name="Mondo S."/>
            <person name="Pangilinan J."/>
            <person name="Riley R."/>
            <person name="Labutti K."/>
            <person name="Andreopoulos B."/>
            <person name="Lipzen A."/>
            <person name="Chen C."/>
            <person name="Yanf M."/>
            <person name="Daum C."/>
            <person name="Ng V."/>
            <person name="Clum A."/>
            <person name="Steindorff A."/>
            <person name="Ohm R."/>
            <person name="Martin F."/>
            <person name="Silar P."/>
            <person name="Natvig D."/>
            <person name="Lalanne C."/>
            <person name="Gautier V."/>
            <person name="Ament-Velasquez S.L."/>
            <person name="Kruys A."/>
            <person name="Hutchinson M.I."/>
            <person name="Powell A.J."/>
            <person name="Barry K."/>
            <person name="Miller A.N."/>
            <person name="Grigoriev I.V."/>
            <person name="Debuchy R."/>
            <person name="Gladieux P."/>
            <person name="Thoren M.H."/>
            <person name="Johannesson H."/>
        </authorList>
    </citation>
    <scope>NUCLEOTIDE SEQUENCE</scope>
    <source>
        <strain evidence="8">8032-3</strain>
    </source>
</reference>
<comment type="catalytic activity">
    <reaction evidence="4">
        <text>L-threonyl-[protein] + ATP = O-phospho-L-threonyl-[protein] + ADP + H(+)</text>
        <dbReference type="Rhea" id="RHEA:46608"/>
        <dbReference type="Rhea" id="RHEA-COMP:11060"/>
        <dbReference type="Rhea" id="RHEA-COMP:11605"/>
        <dbReference type="ChEBI" id="CHEBI:15378"/>
        <dbReference type="ChEBI" id="CHEBI:30013"/>
        <dbReference type="ChEBI" id="CHEBI:30616"/>
        <dbReference type="ChEBI" id="CHEBI:61977"/>
        <dbReference type="ChEBI" id="CHEBI:456216"/>
        <dbReference type="EC" id="2.7.11.22"/>
    </reaction>
</comment>
<dbReference type="RefSeq" id="XP_060284434.1">
    <property type="nucleotide sequence ID" value="XM_060429875.1"/>
</dbReference>
<evidence type="ECO:0000256" key="1">
    <source>
        <dbReference type="ARBA" id="ARBA00012425"/>
    </source>
</evidence>
<dbReference type="GO" id="GO:0005737">
    <property type="term" value="C:cytoplasm"/>
    <property type="evidence" value="ECO:0007669"/>
    <property type="project" value="TreeGrafter"/>
</dbReference>
<dbReference type="GO" id="GO:0005634">
    <property type="term" value="C:nucleus"/>
    <property type="evidence" value="ECO:0007669"/>
    <property type="project" value="TreeGrafter"/>
</dbReference>
<dbReference type="GO" id="GO:0000307">
    <property type="term" value="C:cyclin-dependent protein kinase holoenzyme complex"/>
    <property type="evidence" value="ECO:0007669"/>
    <property type="project" value="TreeGrafter"/>
</dbReference>
<evidence type="ECO:0000256" key="3">
    <source>
        <dbReference type="ARBA" id="ARBA00022840"/>
    </source>
</evidence>
<keyword evidence="9" id="KW-1185">Reference proteome</keyword>
<evidence type="ECO:0000313" key="8">
    <source>
        <dbReference type="EMBL" id="KAK1768221.1"/>
    </source>
</evidence>
<name>A0AAJ0FH39_9PEZI</name>
<sequence length="382" mass="42092">MASPTDWRSSLTASQRYDNVQRIQRALTGSSSSQSAFTVENDAYKSSLNREQYDAACDLHGNSVASVPPEPPEPSSSSIPANDAIHAGGGTRIGLYRGCSYVASGVTAEVYRCQDRALKVIVETSNMEPHNPHREAKILQLLKRPCIPLLETFRDQEQRFVLVFPYMPLSLATLIEQGPLSYLQIRSIFTDLFTALTHIHTQGIIHRDIKPSAILLATPSGPAHLSDFGTAWHPTLSRATEPPDRKILDIGTGAYRAPEALFGDASYGPAVDMWAAGAALAECLLRRPLFESRAAHEDGSQLGLILSIFRTLGSPTRETWPEAVGLRTPPFEMYQVFEGRGWEEILPGVEPEWRELVAALVRYGGGRATAEQALRYKCMQQE</sequence>
<dbReference type="AlphaFoldDB" id="A0AAJ0FH39"/>
<dbReference type="GO" id="GO:0007165">
    <property type="term" value="P:signal transduction"/>
    <property type="evidence" value="ECO:0007669"/>
    <property type="project" value="TreeGrafter"/>
</dbReference>
<dbReference type="GO" id="GO:0004693">
    <property type="term" value="F:cyclin-dependent protein serine/threonine kinase activity"/>
    <property type="evidence" value="ECO:0007669"/>
    <property type="project" value="UniProtKB-EC"/>
</dbReference>
<evidence type="ECO:0000256" key="4">
    <source>
        <dbReference type="ARBA" id="ARBA00047811"/>
    </source>
</evidence>
<dbReference type="FunFam" id="1.10.510.10:FF:001300">
    <property type="entry name" value="Serine/threonine-protein kinase csk1"/>
    <property type="match status" value="1"/>
</dbReference>
<dbReference type="SMART" id="SM00220">
    <property type="entry name" value="S_TKc"/>
    <property type="match status" value="1"/>
</dbReference>
<keyword evidence="2" id="KW-0547">Nucleotide-binding</keyword>
<dbReference type="PANTHER" id="PTHR24056">
    <property type="entry name" value="CELL DIVISION PROTEIN KINASE"/>
    <property type="match status" value="1"/>
</dbReference>
<dbReference type="Proteomes" id="UP001244011">
    <property type="component" value="Unassembled WGS sequence"/>
</dbReference>
<keyword evidence="8" id="KW-0808">Transferase</keyword>
<dbReference type="GO" id="GO:0010389">
    <property type="term" value="P:regulation of G2/M transition of mitotic cell cycle"/>
    <property type="evidence" value="ECO:0007669"/>
    <property type="project" value="TreeGrafter"/>
</dbReference>
<evidence type="ECO:0000313" key="9">
    <source>
        <dbReference type="Proteomes" id="UP001244011"/>
    </source>
</evidence>